<keyword evidence="2" id="KW-1185">Reference proteome</keyword>
<evidence type="ECO:0000313" key="1">
    <source>
        <dbReference type="EMBL" id="KAJ1094123.1"/>
    </source>
</evidence>
<name>A0AAV7LZ66_PLEWA</name>
<reference evidence="1" key="1">
    <citation type="journal article" date="2022" name="bioRxiv">
        <title>Sequencing and chromosome-scale assembly of the giantPleurodeles waltlgenome.</title>
        <authorList>
            <person name="Brown T."/>
            <person name="Elewa A."/>
            <person name="Iarovenko S."/>
            <person name="Subramanian E."/>
            <person name="Araus A.J."/>
            <person name="Petzold A."/>
            <person name="Susuki M."/>
            <person name="Suzuki K.-i.T."/>
            <person name="Hayashi T."/>
            <person name="Toyoda A."/>
            <person name="Oliveira C."/>
            <person name="Osipova E."/>
            <person name="Leigh N.D."/>
            <person name="Simon A."/>
            <person name="Yun M.H."/>
        </authorList>
    </citation>
    <scope>NUCLEOTIDE SEQUENCE</scope>
    <source>
        <strain evidence="1">20211129_DDA</strain>
        <tissue evidence="1">Liver</tissue>
    </source>
</reference>
<dbReference type="EMBL" id="JANPWB010000015">
    <property type="protein sequence ID" value="KAJ1094123.1"/>
    <property type="molecule type" value="Genomic_DNA"/>
</dbReference>
<protein>
    <submittedName>
        <fullName evidence="1">Uncharacterized protein</fullName>
    </submittedName>
</protein>
<dbReference type="AlphaFoldDB" id="A0AAV7LZ66"/>
<proteinExistence type="predicted"/>
<dbReference type="Proteomes" id="UP001066276">
    <property type="component" value="Chromosome 11"/>
</dbReference>
<gene>
    <name evidence="1" type="ORF">NDU88_007207</name>
</gene>
<comment type="caution">
    <text evidence="1">The sequence shown here is derived from an EMBL/GenBank/DDBJ whole genome shotgun (WGS) entry which is preliminary data.</text>
</comment>
<sequence>MPSPELTLDEVIKENLELFNLCLAEDLSGQYVVEAFSTLCYCGILRWFNADCSASDRALRRPRSASPRDTVLVVHQRKQYKEITRKCCYEFVSAQWEVLAQASMQGNIAMFWAAVADVKRVNGSTSAISCHVVASAWEEHFSIIYAAPSSSDSFSVDYDAAACFRTTVEEVENAIAQSVVGKARGPDGVPFDLFKCSTALLGSLTFQCF</sequence>
<accession>A0AAV7LZ66</accession>
<organism evidence="1 2">
    <name type="scientific">Pleurodeles waltl</name>
    <name type="common">Iberian ribbed newt</name>
    <dbReference type="NCBI Taxonomy" id="8319"/>
    <lineage>
        <taxon>Eukaryota</taxon>
        <taxon>Metazoa</taxon>
        <taxon>Chordata</taxon>
        <taxon>Craniata</taxon>
        <taxon>Vertebrata</taxon>
        <taxon>Euteleostomi</taxon>
        <taxon>Amphibia</taxon>
        <taxon>Batrachia</taxon>
        <taxon>Caudata</taxon>
        <taxon>Salamandroidea</taxon>
        <taxon>Salamandridae</taxon>
        <taxon>Pleurodelinae</taxon>
        <taxon>Pleurodeles</taxon>
    </lineage>
</organism>
<evidence type="ECO:0000313" key="2">
    <source>
        <dbReference type="Proteomes" id="UP001066276"/>
    </source>
</evidence>